<name>A0A9P4QRH9_9PLEO</name>
<dbReference type="SUPFAM" id="SSF55729">
    <property type="entry name" value="Acyl-CoA N-acyltransferases (Nat)"/>
    <property type="match status" value="1"/>
</dbReference>
<dbReference type="InterPro" id="IPR052777">
    <property type="entry name" value="Acetyltransferase_Enz"/>
</dbReference>
<dbReference type="GO" id="GO:0016747">
    <property type="term" value="F:acyltransferase activity, transferring groups other than amino-acyl groups"/>
    <property type="evidence" value="ECO:0007669"/>
    <property type="project" value="InterPro"/>
</dbReference>
<evidence type="ECO:0000313" key="2">
    <source>
        <dbReference type="EMBL" id="KAF2731334.1"/>
    </source>
</evidence>
<dbReference type="AlphaFoldDB" id="A0A9P4QRH9"/>
<dbReference type="PROSITE" id="PS51186">
    <property type="entry name" value="GNAT"/>
    <property type="match status" value="1"/>
</dbReference>
<organism evidence="2 3">
    <name type="scientific">Polyplosphaeria fusca</name>
    <dbReference type="NCBI Taxonomy" id="682080"/>
    <lineage>
        <taxon>Eukaryota</taxon>
        <taxon>Fungi</taxon>
        <taxon>Dikarya</taxon>
        <taxon>Ascomycota</taxon>
        <taxon>Pezizomycotina</taxon>
        <taxon>Dothideomycetes</taxon>
        <taxon>Pleosporomycetidae</taxon>
        <taxon>Pleosporales</taxon>
        <taxon>Tetraplosphaeriaceae</taxon>
        <taxon>Polyplosphaeria</taxon>
    </lineage>
</organism>
<comment type="caution">
    <text evidence="2">The sequence shown here is derived from an EMBL/GenBank/DDBJ whole genome shotgun (WGS) entry which is preliminary data.</text>
</comment>
<dbReference type="OrthoDB" id="41532at2759"/>
<feature type="domain" description="N-acetyltransferase" evidence="1">
    <location>
        <begin position="36"/>
        <end position="178"/>
    </location>
</feature>
<dbReference type="Pfam" id="PF00583">
    <property type="entry name" value="Acetyltransf_1"/>
    <property type="match status" value="1"/>
</dbReference>
<proteinExistence type="predicted"/>
<dbReference type="InterPro" id="IPR000182">
    <property type="entry name" value="GNAT_dom"/>
</dbReference>
<gene>
    <name evidence="2" type="ORF">EJ04DRAFT_498926</name>
</gene>
<dbReference type="PANTHER" id="PTHR43305:SF1">
    <property type="entry name" value="FAMILY N-ACETYLTRANSFERASE, PUTATIVE (AFU_ORTHOLOGUE AFUA_2G01380)-RELATED"/>
    <property type="match status" value="1"/>
</dbReference>
<keyword evidence="3" id="KW-1185">Reference proteome</keyword>
<dbReference type="CDD" id="cd04301">
    <property type="entry name" value="NAT_SF"/>
    <property type="match status" value="1"/>
</dbReference>
<dbReference type="Proteomes" id="UP000799444">
    <property type="component" value="Unassembled WGS sequence"/>
</dbReference>
<evidence type="ECO:0000313" key="3">
    <source>
        <dbReference type="Proteomes" id="UP000799444"/>
    </source>
</evidence>
<accession>A0A9P4QRH9</accession>
<evidence type="ECO:0000259" key="1">
    <source>
        <dbReference type="PROSITE" id="PS51186"/>
    </source>
</evidence>
<protein>
    <submittedName>
        <fullName evidence="2">Acetyltransferase, GNAT family</fullName>
    </submittedName>
</protein>
<sequence length="178" mass="19204">MASDTKVTVSPAEFPQDRGSVAALFAAYAKSLGIDLTFQSFDEEVASLPGKYASTSGGALFLARATSPETNSASGEEITKSNDIIIGCVAMRALQPPHSCELKRLYIIPQGRGCGAGKLLLESAIAKARELGYKEMFLDTLPSMSAARRLYMTAGFEEVKAYYESPIEDTSFQRLKLD</sequence>
<dbReference type="Gene3D" id="3.40.630.30">
    <property type="match status" value="1"/>
</dbReference>
<dbReference type="PANTHER" id="PTHR43305">
    <property type="entry name" value="FAMILY N-ACETYLTRANSFERASE, PUTATIVE (AFU_ORTHOLOGUE AFUA_2G01380)-RELATED"/>
    <property type="match status" value="1"/>
</dbReference>
<dbReference type="InterPro" id="IPR016181">
    <property type="entry name" value="Acyl_CoA_acyltransferase"/>
</dbReference>
<dbReference type="EMBL" id="ML996198">
    <property type="protein sequence ID" value="KAF2731334.1"/>
    <property type="molecule type" value="Genomic_DNA"/>
</dbReference>
<reference evidence="2" key="1">
    <citation type="journal article" date="2020" name="Stud. Mycol.">
        <title>101 Dothideomycetes genomes: a test case for predicting lifestyles and emergence of pathogens.</title>
        <authorList>
            <person name="Haridas S."/>
            <person name="Albert R."/>
            <person name="Binder M."/>
            <person name="Bloem J."/>
            <person name="Labutti K."/>
            <person name="Salamov A."/>
            <person name="Andreopoulos B."/>
            <person name="Baker S."/>
            <person name="Barry K."/>
            <person name="Bills G."/>
            <person name="Bluhm B."/>
            <person name="Cannon C."/>
            <person name="Castanera R."/>
            <person name="Culley D."/>
            <person name="Daum C."/>
            <person name="Ezra D."/>
            <person name="Gonzalez J."/>
            <person name="Henrissat B."/>
            <person name="Kuo A."/>
            <person name="Liang C."/>
            <person name="Lipzen A."/>
            <person name="Lutzoni F."/>
            <person name="Magnuson J."/>
            <person name="Mondo S."/>
            <person name="Nolan M."/>
            <person name="Ohm R."/>
            <person name="Pangilinan J."/>
            <person name="Park H.-J."/>
            <person name="Ramirez L."/>
            <person name="Alfaro M."/>
            <person name="Sun H."/>
            <person name="Tritt A."/>
            <person name="Yoshinaga Y."/>
            <person name="Zwiers L.-H."/>
            <person name="Turgeon B."/>
            <person name="Goodwin S."/>
            <person name="Spatafora J."/>
            <person name="Crous P."/>
            <person name="Grigoriev I."/>
        </authorList>
    </citation>
    <scope>NUCLEOTIDE SEQUENCE</scope>
    <source>
        <strain evidence="2">CBS 125425</strain>
    </source>
</reference>